<proteinExistence type="predicted"/>
<comment type="caution">
    <text evidence="2">The sequence shown here is derived from an EMBL/GenBank/DDBJ whole genome shotgun (WGS) entry which is preliminary data.</text>
</comment>
<dbReference type="InterPro" id="IPR036397">
    <property type="entry name" value="RNaseH_sf"/>
</dbReference>
<organism evidence="2 3">
    <name type="scientific">Pseudoxanthomonas gei</name>
    <dbReference type="NCBI Taxonomy" id="1383030"/>
    <lineage>
        <taxon>Bacteria</taxon>
        <taxon>Pseudomonadati</taxon>
        <taxon>Pseudomonadota</taxon>
        <taxon>Gammaproteobacteria</taxon>
        <taxon>Lysobacterales</taxon>
        <taxon>Lysobacteraceae</taxon>
        <taxon>Pseudoxanthomonas</taxon>
    </lineage>
</organism>
<protein>
    <submittedName>
        <fullName evidence="2">IS3 family transposase</fullName>
    </submittedName>
</protein>
<keyword evidence="3" id="KW-1185">Reference proteome</keyword>
<dbReference type="Pfam" id="PF13276">
    <property type="entry name" value="HTH_21"/>
    <property type="match status" value="1"/>
</dbReference>
<dbReference type="PANTHER" id="PTHR46889:SF4">
    <property type="entry name" value="TRANSPOSASE INSO FOR INSERTION SEQUENCE ELEMENT IS911B-RELATED"/>
    <property type="match status" value="1"/>
</dbReference>
<evidence type="ECO:0000313" key="3">
    <source>
        <dbReference type="Proteomes" id="UP001429354"/>
    </source>
</evidence>
<dbReference type="PANTHER" id="PTHR46889">
    <property type="entry name" value="TRANSPOSASE INSF FOR INSERTION SEQUENCE IS3B-RELATED"/>
    <property type="match status" value="1"/>
</dbReference>
<name>A0ABX0AEI5_9GAMM</name>
<gene>
    <name evidence="2" type="ORF">DT603_14280</name>
</gene>
<sequence>MFAFIAHHQEAHPVRTMCRLHGVSPSGFYAWQQRPASQRAIDDAGLVERIRLAHAQSRQTYGSPRIHAALKRQGEGVGRRRVERLMREQGVRACSAQMYRRRPGLAQFLASVESHAHTVEATRPNQVWVADVTYLKAGGQWRYLATVMDRYSRRLLGWSLGADRTTSLTRRALRAALRTRQPDPGTLFHSDRGIEFIARDFKQRLHAAGFVQSANRPRRMNDNAHMESWNKSLKADMYHRSHFPDDQSLHRAIGHYVDFYNHQRLHSALGYRSPVEYELQCS</sequence>
<dbReference type="InterPro" id="IPR012337">
    <property type="entry name" value="RNaseH-like_sf"/>
</dbReference>
<evidence type="ECO:0000259" key="1">
    <source>
        <dbReference type="PROSITE" id="PS50994"/>
    </source>
</evidence>
<dbReference type="Gene3D" id="3.30.420.10">
    <property type="entry name" value="Ribonuclease H-like superfamily/Ribonuclease H"/>
    <property type="match status" value="1"/>
</dbReference>
<dbReference type="SUPFAM" id="SSF53098">
    <property type="entry name" value="Ribonuclease H-like"/>
    <property type="match status" value="1"/>
</dbReference>
<dbReference type="InterPro" id="IPR025948">
    <property type="entry name" value="HTH-like_dom"/>
</dbReference>
<dbReference type="Proteomes" id="UP001429354">
    <property type="component" value="Unassembled WGS sequence"/>
</dbReference>
<reference evidence="2 3" key="1">
    <citation type="submission" date="2018-07" db="EMBL/GenBank/DDBJ databases">
        <title>Whole genome Sequencing of Pseudoxanthomonas gei KCTC 32298 (T).</title>
        <authorList>
            <person name="Kumar S."/>
            <person name="Bansal K."/>
            <person name="Kaur A."/>
            <person name="Patil P."/>
            <person name="Sharma S."/>
            <person name="Patil P.B."/>
        </authorList>
    </citation>
    <scope>NUCLEOTIDE SEQUENCE [LARGE SCALE GENOMIC DNA]</scope>
    <source>
        <strain evidence="2 3">KCTC 32298</strain>
    </source>
</reference>
<dbReference type="Pfam" id="PF00665">
    <property type="entry name" value="rve"/>
    <property type="match status" value="1"/>
</dbReference>
<feature type="domain" description="Integrase catalytic" evidence="1">
    <location>
        <begin position="120"/>
        <end position="282"/>
    </location>
</feature>
<dbReference type="PROSITE" id="PS50994">
    <property type="entry name" value="INTEGRASE"/>
    <property type="match status" value="1"/>
</dbReference>
<dbReference type="Pfam" id="PF13333">
    <property type="entry name" value="rve_2"/>
    <property type="match status" value="1"/>
</dbReference>
<accession>A0ABX0AEI5</accession>
<evidence type="ECO:0000313" key="2">
    <source>
        <dbReference type="EMBL" id="NDK40007.1"/>
    </source>
</evidence>
<dbReference type="InterPro" id="IPR001584">
    <property type="entry name" value="Integrase_cat-core"/>
</dbReference>
<dbReference type="EMBL" id="QOVG01000010">
    <property type="protein sequence ID" value="NDK40007.1"/>
    <property type="molecule type" value="Genomic_DNA"/>
</dbReference>
<dbReference type="InterPro" id="IPR048020">
    <property type="entry name" value="Transpos_IS3"/>
</dbReference>
<dbReference type="NCBIfam" id="NF033516">
    <property type="entry name" value="transpos_IS3"/>
    <property type="match status" value="1"/>
</dbReference>
<dbReference type="InterPro" id="IPR050900">
    <property type="entry name" value="Transposase_IS3/IS150/IS904"/>
</dbReference>